<dbReference type="SUPFAM" id="SSF56112">
    <property type="entry name" value="Protein kinase-like (PK-like)"/>
    <property type="match status" value="2"/>
</dbReference>
<protein>
    <recommendedName>
        <fullName evidence="1">CHK kinase-like domain-containing protein</fullName>
    </recommendedName>
</protein>
<dbReference type="InterPro" id="IPR015897">
    <property type="entry name" value="CHK_kinase-like"/>
</dbReference>
<dbReference type="PANTHER" id="PTHR11012">
    <property type="entry name" value="PROTEIN KINASE-LIKE DOMAIN-CONTAINING"/>
    <property type="match status" value="1"/>
</dbReference>
<gene>
    <name evidence="2" type="ORF">ALC62_13576</name>
</gene>
<name>A0A151I9N9_9HYME</name>
<reference evidence="2 3" key="1">
    <citation type="submission" date="2016-03" db="EMBL/GenBank/DDBJ databases">
        <title>Cyphomyrmex costatus WGS genome.</title>
        <authorList>
            <person name="Nygaard S."/>
            <person name="Hu H."/>
            <person name="Boomsma J."/>
            <person name="Zhang G."/>
        </authorList>
    </citation>
    <scope>NUCLEOTIDE SEQUENCE [LARGE SCALE GENOMIC DNA]</scope>
    <source>
        <strain evidence="2">MS0001</strain>
        <tissue evidence="2">Whole body</tissue>
    </source>
</reference>
<proteinExistence type="predicted"/>
<dbReference type="EMBL" id="KQ978273">
    <property type="protein sequence ID" value="KYM95758.1"/>
    <property type="molecule type" value="Genomic_DNA"/>
</dbReference>
<accession>A0A151I9N9</accession>
<feature type="domain" description="CHK kinase-like" evidence="1">
    <location>
        <begin position="557"/>
        <end position="753"/>
    </location>
</feature>
<keyword evidence="3" id="KW-1185">Reference proteome</keyword>
<dbReference type="PANTHER" id="PTHR11012:SF57">
    <property type="entry name" value="LD10016P"/>
    <property type="match status" value="1"/>
</dbReference>
<dbReference type="Gene3D" id="3.90.1200.10">
    <property type="match status" value="2"/>
</dbReference>
<dbReference type="InterPro" id="IPR011009">
    <property type="entry name" value="Kinase-like_dom_sf"/>
</dbReference>
<dbReference type="InterPro" id="IPR004119">
    <property type="entry name" value="EcKL"/>
</dbReference>
<evidence type="ECO:0000259" key="1">
    <source>
        <dbReference type="SMART" id="SM00587"/>
    </source>
</evidence>
<dbReference type="AlphaFoldDB" id="A0A151I9N9"/>
<dbReference type="Pfam" id="PF02958">
    <property type="entry name" value="EcKL"/>
    <property type="match status" value="2"/>
</dbReference>
<organism evidence="2 3">
    <name type="scientific">Cyphomyrmex costatus</name>
    <dbReference type="NCBI Taxonomy" id="456900"/>
    <lineage>
        <taxon>Eukaryota</taxon>
        <taxon>Metazoa</taxon>
        <taxon>Ecdysozoa</taxon>
        <taxon>Arthropoda</taxon>
        <taxon>Hexapoda</taxon>
        <taxon>Insecta</taxon>
        <taxon>Pterygota</taxon>
        <taxon>Neoptera</taxon>
        <taxon>Endopterygota</taxon>
        <taxon>Hymenoptera</taxon>
        <taxon>Apocrita</taxon>
        <taxon>Aculeata</taxon>
        <taxon>Formicoidea</taxon>
        <taxon>Formicidae</taxon>
        <taxon>Myrmicinae</taxon>
        <taxon>Cyphomyrmex</taxon>
    </lineage>
</organism>
<feature type="domain" description="CHK kinase-like" evidence="1">
    <location>
        <begin position="142"/>
        <end position="338"/>
    </location>
</feature>
<evidence type="ECO:0000313" key="2">
    <source>
        <dbReference type="EMBL" id="KYM95758.1"/>
    </source>
</evidence>
<dbReference type="STRING" id="456900.A0A151I9N9"/>
<evidence type="ECO:0000313" key="3">
    <source>
        <dbReference type="Proteomes" id="UP000078542"/>
    </source>
</evidence>
<dbReference type="SMART" id="SM00587">
    <property type="entry name" value="CHK"/>
    <property type="match status" value="2"/>
</dbReference>
<sequence>MSLNEKCVTLNEVNNKFTEDVLINILSKICNGKEVQLTDWSFNEGSAKGDNYLSNVYKGKVNGIIDGDPKQHVQANIIVKSMPKNPGTRKTLRCADFFSNEIAFYTQIISKFENFLTEKGHSDLLCIPRHIISSTDSENGFLVLEDASCLGFCSMSRQNCLDWAECLAVLKTLSKFHAISFAYKDQRKEEFVEMTNSLKETFFGHKHWDWYKGFHKKVQVLIKYALTTEYPNSKAEKQYNSYKFGALFNKCTELCDRRDSPTSIVIEGDCWAPNFLIRDVGKNQKQALMLDFQLARCASPVIDLSFLIYACTLKSFRDRYFDEMLKMYHSELNNAIRLLGSDPEKLYPWDLFMKEVKEQFVFGVFASLEAIPLCLIDISDSFTIDTAVKSDEAIDVGDAISFSDLTTNGRQRLADVLCFTFYTYISTMVLTNWFSTHKTTYPDTRLKEIAIMSQTKNRINLSDVSDKFTEEVLADILCKTSNGKKVQLTDWNFGEGFAKGDSYLSTVNKGILYGVIDGQQVQIVPKIEKFLAEKGQSNLLRIPRYLASHRDGENDFIVLEDVSPLGFGPASRQSCLDWTECTVILEALAKFHAISFAYRDQRKEEFVELTSHLKETYFGDHNWNWYQEFHKKLVDIAKHALMMEYPNSKAEKQFNSYKFGTLYDKCSELICNEDAPTFVIAAGDCWAPNFLVRNIGQNKKEALLLDFQLARCASPVTDLSFLIYSCTQKPFRDQYYDDILKVYHSELSSAIKSLGSEPEKIYPWDLFMKDLKKNFILGLVFALESIPFCLLDPSQSFDLDAIIKGNEAVNIVEVWTLSNIKTSSGRQRLADVIVHAVENGYL</sequence>
<dbReference type="Proteomes" id="UP000078542">
    <property type="component" value="Unassembled WGS sequence"/>
</dbReference>